<dbReference type="GO" id="GO:0140359">
    <property type="term" value="F:ABC-type transporter activity"/>
    <property type="evidence" value="ECO:0007669"/>
    <property type="project" value="InterPro"/>
</dbReference>
<feature type="transmembrane region" description="Helical" evidence="10">
    <location>
        <begin position="1088"/>
        <end position="1115"/>
    </location>
</feature>
<evidence type="ECO:0000256" key="3">
    <source>
        <dbReference type="ARBA" id="ARBA00022448"/>
    </source>
</evidence>
<dbReference type="InterPro" id="IPR027417">
    <property type="entry name" value="P-loop_NTPase"/>
</dbReference>
<feature type="domain" description="ABC transmembrane type-1" evidence="12">
    <location>
        <begin position="952"/>
        <end position="1242"/>
    </location>
</feature>
<feature type="transmembrane region" description="Helical" evidence="10">
    <location>
        <begin position="999"/>
        <end position="1023"/>
    </location>
</feature>
<comment type="subcellular location">
    <subcellularLocation>
        <location evidence="1">Vacuole membrane</location>
        <topology evidence="1">Multi-pass membrane protein</topology>
    </subcellularLocation>
</comment>
<sequence>MDIFCVKDFEWENNITFSNSSLMPFTECLNFTVLTWIPCGFLWLTAPFYIIRLMLTKTCISPVNWLNKTKLFFSIALSVVYFIYTFDAWSVNSSLLFNAERWSVCIWIISLFLQSLLNGMEKSRHVIRSPILFIFWTLAFIVSFIPFYTDLILRFEEKNGTELTLLILKILFTTILFLLYCFPNYTVHRSKRDNPEVTASMLSWITFSWLDRLILKGFRSTLSDDEIFAINPRDQSESAVNKFLHYCNKETESEIMPKKKLSCRCWGRVFQLCACCRKHRKLETSILVNSIGVSAYQSIQETSFSEIGREASDPAKDVSLLRTMVKCYLLEALTCQWGTLMFVPSVVLSPVILGLLIDFISDQSEPTWHGYIYFLAFILLSALYTFIGTIAEYSTACFSVRVRSTLMAMIYRKVTTMSNDVKKIFTSGEIMNLMSVDTGNVETMLDFSMWILINFFNIGICGYLLYTVVGEAILGGLVVILVVYALNVAAMKKLSEYQDQLMTMKDWRMKTTNEVLNGIKIIKLYAWENIFTKRLEEIRNQELQILLKYAILSCTDILWLIASFWMLYFIIVMYMNTSENNFLDANTAFLAMNYADIIMSSTDMISCVIGKFIVCISSMNRLSTFLNSEELSENTMVGTSNNSFSVITFHRASFSWNQSGPIILKDINLSILPGELVAIIGAVGSGKSSLLCAILGEMFKVHGHLNVKSTLSYVSQKSWIQNNSVKENILFGLPYEKCLYQEVLDGCALKSEVEKMPGGDDSEIGENGVNLSGGQKQRISLARAVYNQADIYLLDDPLSALDNHIAEEIFNNVISKSGMLKEKIRLLVTYNMNYLSSVDRIIVLSNGSIVGCGTYDELCQQGVINPAFLQYLSKSLAKKGAVKPTYKAAPTYYSLKMSQGTEIVKSGLTSSCHECHVIRQQHIIHDEQAETGKVKWSLYWMLVQGLGWKQSVIILVFLLAYHAMFNVGNIWLANWNDDMLLNNFTSLPGNTTERYQRNSYYLCVYTVFGILQTLCAFVYMFLLQFRQISASRKFHTLLLHSIMNAPVRFFDSTPIGRILNRFGEDIVSVDYDIYSKANYTLNNALRCLATLIFISCIMPRFLIVVAVVVGVLYIIQQLYIRSSCQLRRMASIQQSPIFIHFSETLSGISVIRAYQAQGRFIRDLFTKIDHFQGLRIASIAIARWFEARLDILSSVIIGASTIFAVVNRHSLSPGLVALIVTCAIRVNKEMSKFATIFGELENDVVSIERIQQFSKIENENSFTRNNLSTNDKDWLTTGSIQFIEYCASYGAGNGPVLRNVNFSIKGGEKIGIVGKTGAGKSSIALALFRFMEETSGSVLIDSVNIAHVNLKSLRNNLTILPQEPVLFTGTLRFNLDPRGEKTDSEIWKALELSHLKTCVEGLPNKLDYEVEEAGENLSMGQRQLLCLARTLLKKTKILILDEPTASIDLETEIVINKTIFSEFSQCTVLTITHRLNSVLHFDKILVMDEGQVVEFDTPQNLLSRPDSLFYSMSQNGFSVQNSEV</sequence>
<dbReference type="CDD" id="cd03244">
    <property type="entry name" value="ABCC_MRP_domain2"/>
    <property type="match status" value="1"/>
</dbReference>
<feature type="transmembrane region" description="Helical" evidence="10">
    <location>
        <begin position="594"/>
        <end position="614"/>
    </location>
</feature>
<feature type="transmembrane region" description="Helical" evidence="10">
    <location>
        <begin position="71"/>
        <end position="89"/>
    </location>
</feature>
<dbReference type="PROSITE" id="PS50929">
    <property type="entry name" value="ABC_TM1F"/>
    <property type="match status" value="2"/>
</dbReference>
<evidence type="ECO:0000256" key="8">
    <source>
        <dbReference type="ARBA" id="ARBA00022989"/>
    </source>
</evidence>
<evidence type="ECO:0000313" key="13">
    <source>
        <dbReference type="Proteomes" id="UP001165740"/>
    </source>
</evidence>
<feature type="transmembrane region" description="Helical" evidence="10">
    <location>
        <begin position="101"/>
        <end position="119"/>
    </location>
</feature>
<dbReference type="InterPro" id="IPR050173">
    <property type="entry name" value="ABC_transporter_C-like"/>
</dbReference>
<dbReference type="SMART" id="SM00382">
    <property type="entry name" value="AAA"/>
    <property type="match status" value="2"/>
</dbReference>
<feature type="domain" description="ABC transporter" evidence="11">
    <location>
        <begin position="1280"/>
        <end position="1514"/>
    </location>
</feature>
<feature type="transmembrane region" description="Helical" evidence="10">
    <location>
        <begin position="29"/>
        <end position="51"/>
    </location>
</feature>
<keyword evidence="5" id="KW-0677">Repeat</keyword>
<evidence type="ECO:0000256" key="2">
    <source>
        <dbReference type="ARBA" id="ARBA00009726"/>
    </source>
</evidence>
<dbReference type="GO" id="GO:0005524">
    <property type="term" value="F:ATP binding"/>
    <property type="evidence" value="ECO:0007669"/>
    <property type="project" value="UniProtKB-KW"/>
</dbReference>
<evidence type="ECO:0000313" key="14">
    <source>
        <dbReference type="RefSeq" id="XP_055881009.1"/>
    </source>
</evidence>
<reference evidence="14" key="1">
    <citation type="submission" date="2025-08" db="UniProtKB">
        <authorList>
            <consortium name="RefSeq"/>
        </authorList>
    </citation>
    <scope>IDENTIFICATION</scope>
</reference>
<keyword evidence="13" id="KW-1185">Reference proteome</keyword>
<keyword evidence="9 10" id="KW-0472">Membrane</keyword>
<dbReference type="GeneID" id="106055336"/>
<dbReference type="InterPro" id="IPR003593">
    <property type="entry name" value="AAA+_ATPase"/>
</dbReference>
<dbReference type="PROSITE" id="PS50893">
    <property type="entry name" value="ABC_TRANSPORTER_2"/>
    <property type="match status" value="2"/>
</dbReference>
<protein>
    <submittedName>
        <fullName evidence="14">Multidrug resistance-associated protein 1-like</fullName>
    </submittedName>
</protein>
<dbReference type="RefSeq" id="XP_055881009.1">
    <property type="nucleotide sequence ID" value="XM_056025034.1"/>
</dbReference>
<evidence type="ECO:0000256" key="9">
    <source>
        <dbReference type="ARBA" id="ARBA00023136"/>
    </source>
</evidence>
<keyword evidence="4 10" id="KW-0812">Transmembrane</keyword>
<dbReference type="OrthoDB" id="6500128at2759"/>
<dbReference type="PANTHER" id="PTHR24223">
    <property type="entry name" value="ATP-BINDING CASSETTE SUB-FAMILY C"/>
    <property type="match status" value="1"/>
</dbReference>
<evidence type="ECO:0000256" key="7">
    <source>
        <dbReference type="ARBA" id="ARBA00022840"/>
    </source>
</evidence>
<gene>
    <name evidence="14" type="primary">LOC106055336</name>
</gene>
<accession>A0A9W3A1F3</accession>
<feature type="transmembrane region" description="Helical" evidence="10">
    <location>
        <begin position="131"/>
        <end position="148"/>
    </location>
</feature>
<dbReference type="Gene3D" id="3.40.50.300">
    <property type="entry name" value="P-loop containing nucleotide triphosphate hydrolases"/>
    <property type="match status" value="2"/>
</dbReference>
<dbReference type="Gene3D" id="1.20.1560.10">
    <property type="entry name" value="ABC transporter type 1, transmembrane domain"/>
    <property type="match status" value="2"/>
</dbReference>
<dbReference type="GO" id="GO:0016887">
    <property type="term" value="F:ATP hydrolysis activity"/>
    <property type="evidence" value="ECO:0007669"/>
    <property type="project" value="InterPro"/>
</dbReference>
<dbReference type="InterPro" id="IPR036640">
    <property type="entry name" value="ABC1_TM_sf"/>
</dbReference>
<dbReference type="InterPro" id="IPR017871">
    <property type="entry name" value="ABC_transporter-like_CS"/>
</dbReference>
<dbReference type="Pfam" id="PF00005">
    <property type="entry name" value="ABC_tran"/>
    <property type="match status" value="2"/>
</dbReference>
<feature type="transmembrane region" description="Helical" evidence="10">
    <location>
        <begin position="549"/>
        <end position="574"/>
    </location>
</feature>
<feature type="transmembrane region" description="Helical" evidence="10">
    <location>
        <begin position="340"/>
        <end position="360"/>
    </location>
</feature>
<evidence type="ECO:0000256" key="4">
    <source>
        <dbReference type="ARBA" id="ARBA00022692"/>
    </source>
</evidence>
<keyword evidence="6" id="KW-0547">Nucleotide-binding</keyword>
<evidence type="ECO:0000256" key="6">
    <source>
        <dbReference type="ARBA" id="ARBA00022741"/>
    </source>
</evidence>
<feature type="transmembrane region" description="Helical" evidence="10">
    <location>
        <begin position="447"/>
        <end position="466"/>
    </location>
</feature>
<keyword evidence="7" id="KW-0067">ATP-binding</keyword>
<feature type="transmembrane region" description="Helical" evidence="10">
    <location>
        <begin position="472"/>
        <end position="490"/>
    </location>
</feature>
<dbReference type="Pfam" id="PF00664">
    <property type="entry name" value="ABC_membrane"/>
    <property type="match status" value="2"/>
</dbReference>
<dbReference type="SUPFAM" id="SSF52540">
    <property type="entry name" value="P-loop containing nucleoside triphosphate hydrolases"/>
    <property type="match status" value="2"/>
</dbReference>
<dbReference type="Proteomes" id="UP001165740">
    <property type="component" value="Chromosome 3"/>
</dbReference>
<evidence type="ECO:0000259" key="11">
    <source>
        <dbReference type="PROSITE" id="PS50893"/>
    </source>
</evidence>
<dbReference type="InterPro" id="IPR011527">
    <property type="entry name" value="ABC1_TM_dom"/>
</dbReference>
<dbReference type="FunFam" id="3.40.50.300:FF:000074">
    <property type="entry name" value="Multidrug resistance-associated protein 5 isoform 1"/>
    <property type="match status" value="1"/>
</dbReference>
<proteinExistence type="inferred from homology"/>
<evidence type="ECO:0000256" key="10">
    <source>
        <dbReference type="SAM" id="Phobius"/>
    </source>
</evidence>
<dbReference type="GO" id="GO:0005774">
    <property type="term" value="C:vacuolar membrane"/>
    <property type="evidence" value="ECO:0007669"/>
    <property type="project" value="UniProtKB-SubCell"/>
</dbReference>
<feature type="domain" description="ABC transporter" evidence="11">
    <location>
        <begin position="647"/>
        <end position="871"/>
    </location>
</feature>
<organism evidence="13 14">
    <name type="scientific">Biomphalaria glabrata</name>
    <name type="common">Bloodfluke planorb</name>
    <name type="synonym">Freshwater snail</name>
    <dbReference type="NCBI Taxonomy" id="6526"/>
    <lineage>
        <taxon>Eukaryota</taxon>
        <taxon>Metazoa</taxon>
        <taxon>Spiralia</taxon>
        <taxon>Lophotrochozoa</taxon>
        <taxon>Mollusca</taxon>
        <taxon>Gastropoda</taxon>
        <taxon>Heterobranchia</taxon>
        <taxon>Euthyneura</taxon>
        <taxon>Panpulmonata</taxon>
        <taxon>Hygrophila</taxon>
        <taxon>Lymnaeoidea</taxon>
        <taxon>Planorbidae</taxon>
        <taxon>Biomphalaria</taxon>
    </lineage>
</organism>
<feature type="transmembrane region" description="Helical" evidence="10">
    <location>
        <begin position="163"/>
        <end position="182"/>
    </location>
</feature>
<dbReference type="CDD" id="cd03250">
    <property type="entry name" value="ABCC_MRP_domain1"/>
    <property type="match status" value="1"/>
</dbReference>
<comment type="similarity">
    <text evidence="2">Belongs to the ABC transporter superfamily. ABCC family. Conjugate transporter (TC 3.A.1.208) subfamily.</text>
</comment>
<evidence type="ECO:0000256" key="5">
    <source>
        <dbReference type="ARBA" id="ARBA00022737"/>
    </source>
</evidence>
<dbReference type="PANTHER" id="PTHR24223:SF443">
    <property type="entry name" value="MULTIDRUG-RESISTANCE LIKE PROTEIN 1, ISOFORM I"/>
    <property type="match status" value="1"/>
</dbReference>
<evidence type="ECO:0000259" key="12">
    <source>
        <dbReference type="PROSITE" id="PS50929"/>
    </source>
</evidence>
<feature type="transmembrane region" description="Helical" evidence="10">
    <location>
        <begin position="952"/>
        <end position="972"/>
    </location>
</feature>
<feature type="domain" description="ABC transmembrane type-1" evidence="12">
    <location>
        <begin position="347"/>
        <end position="606"/>
    </location>
</feature>
<dbReference type="PROSITE" id="PS00211">
    <property type="entry name" value="ABC_TRANSPORTER_1"/>
    <property type="match status" value="1"/>
</dbReference>
<keyword evidence="8 10" id="KW-1133">Transmembrane helix</keyword>
<dbReference type="FunFam" id="1.20.1560.10:FF:000010">
    <property type="entry name" value="Multidrug resistance-associated ABC transporter"/>
    <property type="match status" value="1"/>
</dbReference>
<feature type="transmembrane region" description="Helical" evidence="10">
    <location>
        <begin position="372"/>
        <end position="393"/>
    </location>
</feature>
<evidence type="ECO:0000256" key="1">
    <source>
        <dbReference type="ARBA" id="ARBA00004128"/>
    </source>
</evidence>
<dbReference type="InterPro" id="IPR003439">
    <property type="entry name" value="ABC_transporter-like_ATP-bd"/>
</dbReference>
<keyword evidence="3" id="KW-0813">Transport</keyword>
<name>A0A9W3A1F3_BIOGL</name>
<dbReference type="FunFam" id="3.40.50.300:FF:000997">
    <property type="entry name" value="Multidrug resistance-associated protein 1"/>
    <property type="match status" value="1"/>
</dbReference>
<dbReference type="SUPFAM" id="SSF90123">
    <property type="entry name" value="ABC transporter transmembrane region"/>
    <property type="match status" value="2"/>
</dbReference>